<reference evidence="1" key="1">
    <citation type="submission" date="2021-03" db="EMBL/GenBank/DDBJ databases">
        <authorList>
            <person name="Palmer J.M."/>
        </authorList>
    </citation>
    <scope>NUCLEOTIDE SEQUENCE</scope>
    <source>
        <strain evidence="1">ARV_011</strain>
    </source>
</reference>
<dbReference type="AlphaFoldDB" id="A0A9P8AIL0"/>
<sequence>MTSKTVLSISSFKTAARHWIPINSRSATATVAKNIKFYPTSTMHYMASNTAFTPAAASPIVRHFSTRHRAVNTANLPGDVLLVSNDDVLSSRLISGANSRNGTRNIPSRIMSSMEEPDLSFEPMVSSNEEIMTAGPVIRA</sequence>
<dbReference type="OrthoDB" id="4085221at2759"/>
<dbReference type="EMBL" id="JAHMUF010000007">
    <property type="protein sequence ID" value="KAG7194488.1"/>
    <property type="molecule type" value="Genomic_DNA"/>
</dbReference>
<organism evidence="1 2">
    <name type="scientific">Scheffersomyces spartinae</name>
    <dbReference type="NCBI Taxonomy" id="45513"/>
    <lineage>
        <taxon>Eukaryota</taxon>
        <taxon>Fungi</taxon>
        <taxon>Dikarya</taxon>
        <taxon>Ascomycota</taxon>
        <taxon>Saccharomycotina</taxon>
        <taxon>Pichiomycetes</taxon>
        <taxon>Debaryomycetaceae</taxon>
        <taxon>Scheffersomyces</taxon>
    </lineage>
</organism>
<gene>
    <name evidence="1" type="ORF">KQ657_004702</name>
</gene>
<dbReference type="RefSeq" id="XP_043050035.1">
    <property type="nucleotide sequence ID" value="XM_043195369.1"/>
</dbReference>
<accession>A0A9P8AIL0</accession>
<evidence type="ECO:0000313" key="2">
    <source>
        <dbReference type="Proteomes" id="UP000790833"/>
    </source>
</evidence>
<comment type="caution">
    <text evidence="1">The sequence shown here is derived from an EMBL/GenBank/DDBJ whole genome shotgun (WGS) entry which is preliminary data.</text>
</comment>
<protein>
    <submittedName>
        <fullName evidence="1">Uncharacterized protein</fullName>
    </submittedName>
</protein>
<name>A0A9P8AIL0_9ASCO</name>
<keyword evidence="2" id="KW-1185">Reference proteome</keyword>
<evidence type="ECO:0000313" key="1">
    <source>
        <dbReference type="EMBL" id="KAG7194488.1"/>
    </source>
</evidence>
<dbReference type="Proteomes" id="UP000790833">
    <property type="component" value="Unassembled WGS sequence"/>
</dbReference>
<proteinExistence type="predicted"/>
<dbReference type="GeneID" id="66118076"/>